<gene>
    <name evidence="3" type="ORF">JGI1_00384</name>
</gene>
<proteinExistence type="inferred from homology"/>
<evidence type="ECO:0000313" key="4">
    <source>
        <dbReference type="Proteomes" id="UP000320623"/>
    </source>
</evidence>
<dbReference type="InterPro" id="IPR050810">
    <property type="entry name" value="Bact_Secretion_Sys_Channel"/>
</dbReference>
<evidence type="ECO:0000256" key="1">
    <source>
        <dbReference type="RuleBase" id="RU004003"/>
    </source>
</evidence>
<dbReference type="GO" id="GO:0009306">
    <property type="term" value="P:protein secretion"/>
    <property type="evidence" value="ECO:0007669"/>
    <property type="project" value="InterPro"/>
</dbReference>
<evidence type="ECO:0000259" key="2">
    <source>
        <dbReference type="Pfam" id="PF00263"/>
    </source>
</evidence>
<dbReference type="AlphaFoldDB" id="A0A0S4MVC5"/>
<feature type="domain" description="Type II/III secretion system secretin-like" evidence="2">
    <location>
        <begin position="206"/>
        <end position="367"/>
    </location>
</feature>
<dbReference type="OrthoDB" id="1522045at2"/>
<dbReference type="PANTHER" id="PTHR30332">
    <property type="entry name" value="PROBABLE GENERAL SECRETION PATHWAY PROTEIN D"/>
    <property type="match status" value="1"/>
</dbReference>
<name>A0A0S4MVC5_9BACT</name>
<protein>
    <submittedName>
        <fullName evidence="3">Type IV pilus assembly protein PilQ</fullName>
    </submittedName>
</protein>
<dbReference type="Pfam" id="PF00263">
    <property type="entry name" value="Secretin"/>
    <property type="match status" value="1"/>
</dbReference>
<dbReference type="STRING" id="1643428.GCA_001442855_00371"/>
<dbReference type="Proteomes" id="UP000320623">
    <property type="component" value="Unassembled WGS sequence"/>
</dbReference>
<evidence type="ECO:0000313" key="3">
    <source>
        <dbReference type="EMBL" id="CUU01958.1"/>
    </source>
</evidence>
<dbReference type="RefSeq" id="WP_140944184.1">
    <property type="nucleotide sequence ID" value="NZ_FAOO01000002.1"/>
</dbReference>
<dbReference type="InterPro" id="IPR004846">
    <property type="entry name" value="T2SS/T3SS_dom"/>
</dbReference>
<dbReference type="GO" id="GO:0015627">
    <property type="term" value="C:type II protein secretion system complex"/>
    <property type="evidence" value="ECO:0007669"/>
    <property type="project" value="TreeGrafter"/>
</dbReference>
<reference evidence="4" key="1">
    <citation type="submission" date="2015-11" db="EMBL/GenBank/DDBJ databases">
        <authorList>
            <person name="Varghese N."/>
        </authorList>
    </citation>
    <scope>NUCLEOTIDE SEQUENCE [LARGE SCALE GENOMIC DNA]</scope>
</reference>
<dbReference type="PANTHER" id="PTHR30332:SF17">
    <property type="entry name" value="TYPE IV PILIATION SYSTEM PROTEIN DR_0774-RELATED"/>
    <property type="match status" value="1"/>
</dbReference>
<accession>A0A0S4MVC5</accession>
<keyword evidence="4" id="KW-1185">Reference proteome</keyword>
<organism evidence="3 4">
    <name type="scientific">Candidatus Thermokryptus mobilis</name>
    <dbReference type="NCBI Taxonomy" id="1643428"/>
    <lineage>
        <taxon>Bacteria</taxon>
        <taxon>Pseudomonadati</taxon>
        <taxon>Candidatus Kryptoniota</taxon>
        <taxon>Candidatus Thermokryptus</taxon>
    </lineage>
</organism>
<comment type="similarity">
    <text evidence="1">Belongs to the bacterial secretin family.</text>
</comment>
<dbReference type="EMBL" id="FAOO01000002">
    <property type="protein sequence ID" value="CUU01958.1"/>
    <property type="molecule type" value="Genomic_DNA"/>
</dbReference>
<sequence length="408" mass="45976">MERKICIFLLLFLVLTGLALSQIGGRPRELRRAYVAPEEIVSMSKTMPFNQALQIFNDLSKKFLGKVIVDPESRTNPIGVDIDRMHWLDALELILRANKLWYEEYADYIKIVPLAEVTGVAVAPTAPTEEEKAKVEFESREVMISAVFFEADASKLKQYGFSWDFFRGKDVNLGVTMSAAEGKSGLFTIDVSPDLDFGSLVAVFKALESQQIGEVVANPRITVRSGQEGQIQVGSDVSTTVRDFAGNAITQFISTGSIIRVKPQVIRYDTVYFINLNLSIERSNAAQVAVGQIIINKSSAQTSVLLLDGEETIIGGLYINEERKTREGVPILKDLPWWFFGLRYLFGFDVKTTVKKELIILLKAEILPTLAERLKERAERISERSILREKREELLKALENYKRQLKSK</sequence>